<evidence type="ECO:0000313" key="3">
    <source>
        <dbReference type="EMBL" id="ANQ07191.1"/>
    </source>
</evidence>
<dbReference type="Proteomes" id="UP000092716">
    <property type="component" value="Chromosome 6"/>
</dbReference>
<proteinExistence type="predicted"/>
<sequence>MVTKDACLDKLPSQKIYAAFEQNNGGKQQCKERNSVTKDIENILKDKLNQHWKNDEKKCAKKITEVWCDVSELTSKKQACTVICDFFYLWLHNKLSNILGPFISVENTMRDIYTKLEGRSSGNQCSYETTRGNNGENFLQWRKLIFDYYYDYRTIWNKLKDCRPPECSCKRKYDGYLNGAKSAYSQVEANCGSELHSNDAFCTKFWNKKFQQSGSDGDGGRNPIPKPGDLKNKAMRGESPSSPPGEEGDEEEHLRSCLEQLSAASIASSEHTSTDQLPQVEGGGSGVAPIVSSTVATLVGLPAVAFFLYKVYNYNL</sequence>
<dbReference type="InterPro" id="IPR008780">
    <property type="entry name" value="Plasmodium_Vir"/>
</dbReference>
<dbReference type="Pfam" id="PF05795">
    <property type="entry name" value="Plasmodium_Vir"/>
    <property type="match status" value="1"/>
</dbReference>
<dbReference type="VEuPathDB" id="PlasmoDB:PCOAH_00013020"/>
<keyword evidence="2" id="KW-1133">Transmembrane helix</keyword>
<dbReference type="KEGG" id="pcot:PCOAH_00013020"/>
<feature type="region of interest" description="Disordered" evidence="1">
    <location>
        <begin position="211"/>
        <end position="254"/>
    </location>
</feature>
<dbReference type="AlphaFoldDB" id="A0A1B1DWK7"/>
<protein>
    <submittedName>
        <fullName evidence="3">KIR protein</fullName>
    </submittedName>
</protein>
<feature type="transmembrane region" description="Helical" evidence="2">
    <location>
        <begin position="286"/>
        <end position="309"/>
    </location>
</feature>
<dbReference type="GeneID" id="30908028"/>
<keyword evidence="2" id="KW-0812">Transmembrane</keyword>
<reference evidence="4" key="1">
    <citation type="submission" date="2016-06" db="EMBL/GenBank/DDBJ databases">
        <title>First high quality genome sequence of Plasmodium coatneyi using continuous long reads from single molecule, real-time sequencing.</title>
        <authorList>
            <person name="Chien J.-T."/>
            <person name="Pakala S.B."/>
            <person name="Geraldo J.A."/>
            <person name="Lapp S.A."/>
            <person name="Barnwell J.W."/>
            <person name="Kissinger J.C."/>
            <person name="Galinski M.R."/>
            <person name="Humphrey J.C."/>
        </authorList>
    </citation>
    <scope>NUCLEOTIDE SEQUENCE [LARGE SCALE GENOMIC DNA]</scope>
    <source>
        <strain evidence="4">Hackeri</strain>
    </source>
</reference>
<dbReference type="EMBL" id="CP016244">
    <property type="protein sequence ID" value="ANQ07191.1"/>
    <property type="molecule type" value="Genomic_DNA"/>
</dbReference>
<evidence type="ECO:0000256" key="1">
    <source>
        <dbReference type="SAM" id="MobiDB-lite"/>
    </source>
</evidence>
<dbReference type="OrthoDB" id="383226at2759"/>
<keyword evidence="4" id="KW-1185">Reference proteome</keyword>
<gene>
    <name evidence="3" type="ORF">PCOAH_00013020</name>
</gene>
<accession>A0A1B1DWK7</accession>
<evidence type="ECO:0000313" key="4">
    <source>
        <dbReference type="Proteomes" id="UP000092716"/>
    </source>
</evidence>
<organism evidence="3 4">
    <name type="scientific">Plasmodium coatneyi</name>
    <dbReference type="NCBI Taxonomy" id="208452"/>
    <lineage>
        <taxon>Eukaryota</taxon>
        <taxon>Sar</taxon>
        <taxon>Alveolata</taxon>
        <taxon>Apicomplexa</taxon>
        <taxon>Aconoidasida</taxon>
        <taxon>Haemosporida</taxon>
        <taxon>Plasmodiidae</taxon>
        <taxon>Plasmodium</taxon>
    </lineage>
</organism>
<dbReference type="RefSeq" id="XP_019913886.1">
    <property type="nucleotide sequence ID" value="XM_020058111.1"/>
</dbReference>
<keyword evidence="2" id="KW-0472">Membrane</keyword>
<evidence type="ECO:0000256" key="2">
    <source>
        <dbReference type="SAM" id="Phobius"/>
    </source>
</evidence>
<name>A0A1B1DWK7_9APIC</name>